<accession>A0ABM6KKX7</accession>
<keyword evidence="3" id="KW-1185">Reference proteome</keyword>
<gene>
    <name evidence="2" type="ORF">B4U37_14295</name>
</gene>
<evidence type="ECO:0000256" key="1">
    <source>
        <dbReference type="SAM" id="Phobius"/>
    </source>
</evidence>
<keyword evidence="1" id="KW-0472">Membrane</keyword>
<evidence type="ECO:0000313" key="3">
    <source>
        <dbReference type="Proteomes" id="UP000195573"/>
    </source>
</evidence>
<organism evidence="2 3">
    <name type="scientific">Sutcliffiella horikoshii</name>
    <dbReference type="NCBI Taxonomy" id="79883"/>
    <lineage>
        <taxon>Bacteria</taxon>
        <taxon>Bacillati</taxon>
        <taxon>Bacillota</taxon>
        <taxon>Bacilli</taxon>
        <taxon>Bacillales</taxon>
        <taxon>Bacillaceae</taxon>
        <taxon>Sutcliffiella</taxon>
    </lineage>
</organism>
<feature type="transmembrane region" description="Helical" evidence="1">
    <location>
        <begin position="20"/>
        <end position="43"/>
    </location>
</feature>
<evidence type="ECO:0000313" key="2">
    <source>
        <dbReference type="EMBL" id="ART77147.1"/>
    </source>
</evidence>
<sequence>MSNNISEKQHIRSMVTFSYLTLAFLFSCIFTTICILILLFPMVGILDFTYFPSKVAIPSFIISLVFSILAFKNIFGKILIVFNLCLMIFMIVYGP</sequence>
<proteinExistence type="predicted"/>
<keyword evidence="1" id="KW-1133">Transmembrane helix</keyword>
<protein>
    <submittedName>
        <fullName evidence="2">Uncharacterized protein</fullName>
    </submittedName>
</protein>
<reference evidence="2 3" key="1">
    <citation type="submission" date="2017-04" db="EMBL/GenBank/DDBJ databases">
        <title>Complete Genome Sequence of the Bacillus horikoshii 20a strain from Cuatro Cienegas, Coahuila, Mexico.</title>
        <authorList>
            <person name="Zarza E."/>
            <person name="Alcaraz L.D."/>
            <person name="Aguilar-Salinas B."/>
            <person name="Islas A."/>
            <person name="Olmedo-Alvarez G."/>
        </authorList>
    </citation>
    <scope>NUCLEOTIDE SEQUENCE [LARGE SCALE GENOMIC DNA]</scope>
    <source>
        <strain evidence="2 3">20a</strain>
    </source>
</reference>
<dbReference type="EMBL" id="CP020880">
    <property type="protein sequence ID" value="ART77147.1"/>
    <property type="molecule type" value="Genomic_DNA"/>
</dbReference>
<feature type="transmembrane region" description="Helical" evidence="1">
    <location>
        <begin position="55"/>
        <end position="71"/>
    </location>
</feature>
<keyword evidence="1" id="KW-0812">Transmembrane</keyword>
<feature type="transmembrane region" description="Helical" evidence="1">
    <location>
        <begin position="78"/>
        <end position="94"/>
    </location>
</feature>
<name>A0ABM6KKX7_9BACI</name>
<dbReference type="Proteomes" id="UP000195573">
    <property type="component" value="Chromosome"/>
</dbReference>